<dbReference type="InterPro" id="IPR017911">
    <property type="entry name" value="MacB-like_ATP-bd"/>
</dbReference>
<dbReference type="CDD" id="cd03255">
    <property type="entry name" value="ABC_MJ0796_LolCDE_FtsE"/>
    <property type="match status" value="1"/>
</dbReference>
<dbReference type="EMBL" id="NFLZ01000053">
    <property type="protein sequence ID" value="OUQ74271.1"/>
    <property type="molecule type" value="Genomic_DNA"/>
</dbReference>
<dbReference type="EMBL" id="NFLS01000051">
    <property type="protein sequence ID" value="OUQ53644.1"/>
    <property type="molecule type" value="Genomic_DNA"/>
</dbReference>
<dbReference type="AlphaFoldDB" id="A0A1Y4U9M0"/>
<comment type="caution">
    <text evidence="8">The sequence shown here is derived from an EMBL/GenBank/DDBJ whole genome shotgun (WGS) entry which is preliminary data.</text>
</comment>
<dbReference type="GO" id="GO:0098796">
    <property type="term" value="C:membrane protein complex"/>
    <property type="evidence" value="ECO:0007669"/>
    <property type="project" value="UniProtKB-ARBA"/>
</dbReference>
<evidence type="ECO:0000313" key="8">
    <source>
        <dbReference type="EMBL" id="OUQ74271.1"/>
    </source>
</evidence>
<dbReference type="SMART" id="SM00382">
    <property type="entry name" value="AAA"/>
    <property type="match status" value="1"/>
</dbReference>
<keyword evidence="5" id="KW-0029">Amino-acid transport</keyword>
<accession>A0A1Y4U9M0</accession>
<reference evidence="9 10" key="1">
    <citation type="submission" date="2017-04" db="EMBL/GenBank/DDBJ databases">
        <title>Function of individual gut microbiota members based on whole genome sequencing of pure cultures obtained from chicken caecum.</title>
        <authorList>
            <person name="Medvecky M."/>
            <person name="Cejkova D."/>
            <person name="Polansky O."/>
            <person name="Karasova D."/>
            <person name="Kubasova T."/>
            <person name="Cizek A."/>
            <person name="Rychlik I."/>
        </authorList>
    </citation>
    <scope>NUCLEOTIDE SEQUENCE [LARGE SCALE GENOMIC DNA]</scope>
    <source>
        <strain evidence="9">An101</strain>
        <strain evidence="10">An115</strain>
    </source>
</reference>
<dbReference type="SUPFAM" id="SSF52540">
    <property type="entry name" value="P-loop containing nucleoside triphosphate hydrolases"/>
    <property type="match status" value="1"/>
</dbReference>
<dbReference type="Proteomes" id="UP000196293">
    <property type="component" value="Unassembled WGS sequence"/>
</dbReference>
<feature type="domain" description="ABC transporter" evidence="6">
    <location>
        <begin position="5"/>
        <end position="245"/>
    </location>
</feature>
<gene>
    <name evidence="8" type="ORF">B5E44_10165</name>
    <name evidence="7" type="ORF">B5E59_10005</name>
</gene>
<dbReference type="Proteomes" id="UP000195859">
    <property type="component" value="Unassembled WGS sequence"/>
</dbReference>
<evidence type="ECO:0000313" key="10">
    <source>
        <dbReference type="Proteomes" id="UP000196293"/>
    </source>
</evidence>
<dbReference type="GO" id="GO:0016887">
    <property type="term" value="F:ATP hydrolysis activity"/>
    <property type="evidence" value="ECO:0007669"/>
    <property type="project" value="InterPro"/>
</dbReference>
<evidence type="ECO:0000256" key="4">
    <source>
        <dbReference type="ARBA" id="ARBA00022840"/>
    </source>
</evidence>
<evidence type="ECO:0000259" key="6">
    <source>
        <dbReference type="PROSITE" id="PS50893"/>
    </source>
</evidence>
<dbReference type="InterPro" id="IPR003593">
    <property type="entry name" value="AAA+_ATPase"/>
</dbReference>
<evidence type="ECO:0000256" key="1">
    <source>
        <dbReference type="ARBA" id="ARBA00005417"/>
    </source>
</evidence>
<organism evidence="8 9">
    <name type="scientific">Lactobacillus gallinarum</name>
    <dbReference type="NCBI Taxonomy" id="52242"/>
    <lineage>
        <taxon>Bacteria</taxon>
        <taxon>Bacillati</taxon>
        <taxon>Bacillota</taxon>
        <taxon>Bacilli</taxon>
        <taxon>Lactobacillales</taxon>
        <taxon>Lactobacillaceae</taxon>
        <taxon>Lactobacillus</taxon>
    </lineage>
</organism>
<evidence type="ECO:0000313" key="7">
    <source>
        <dbReference type="EMBL" id="OUQ53644.1"/>
    </source>
</evidence>
<dbReference type="Gene3D" id="3.40.50.300">
    <property type="entry name" value="P-loop containing nucleotide triphosphate hydrolases"/>
    <property type="match status" value="1"/>
</dbReference>
<dbReference type="PANTHER" id="PTHR42798:SF7">
    <property type="entry name" value="ALPHA-D-RIBOSE 1-METHYLPHOSPHONATE 5-TRIPHOSPHATE SYNTHASE SUBUNIT PHNL"/>
    <property type="match status" value="1"/>
</dbReference>
<keyword evidence="4 8" id="KW-0067">ATP-binding</keyword>
<keyword evidence="3" id="KW-0547">Nucleotide-binding</keyword>
<keyword evidence="10" id="KW-1185">Reference proteome</keyword>
<protein>
    <submittedName>
        <fullName evidence="8">Bacitracin ABC transporter ATP-binding protein</fullName>
    </submittedName>
</protein>
<dbReference type="InterPro" id="IPR003439">
    <property type="entry name" value="ABC_transporter-like_ATP-bd"/>
</dbReference>
<proteinExistence type="inferred from homology"/>
<dbReference type="GO" id="GO:0006865">
    <property type="term" value="P:amino acid transport"/>
    <property type="evidence" value="ECO:0007669"/>
    <property type="project" value="UniProtKB-KW"/>
</dbReference>
<evidence type="ECO:0000313" key="9">
    <source>
        <dbReference type="Proteomes" id="UP000195859"/>
    </source>
</evidence>
<evidence type="ECO:0000256" key="5">
    <source>
        <dbReference type="ARBA" id="ARBA00022970"/>
    </source>
</evidence>
<dbReference type="PROSITE" id="PS50893">
    <property type="entry name" value="ABC_TRANSPORTER_2"/>
    <property type="match status" value="1"/>
</dbReference>
<name>A0A1Y4U9M0_9LACO</name>
<comment type="similarity">
    <text evidence="1">Belongs to the ABC transporter superfamily.</text>
</comment>
<dbReference type="InterPro" id="IPR027417">
    <property type="entry name" value="P-loop_NTPase"/>
</dbReference>
<dbReference type="GO" id="GO:0005524">
    <property type="term" value="F:ATP binding"/>
    <property type="evidence" value="ECO:0007669"/>
    <property type="project" value="UniProtKB-KW"/>
</dbReference>
<dbReference type="PANTHER" id="PTHR42798">
    <property type="entry name" value="LIPOPROTEIN-RELEASING SYSTEM ATP-BINDING PROTEIN LOLD"/>
    <property type="match status" value="1"/>
</dbReference>
<dbReference type="FunFam" id="3.40.50.300:FF:000032">
    <property type="entry name" value="Export ABC transporter ATP-binding protein"/>
    <property type="match status" value="1"/>
</dbReference>
<evidence type="ECO:0000256" key="2">
    <source>
        <dbReference type="ARBA" id="ARBA00022448"/>
    </source>
</evidence>
<sequence>MNEILVVDNVTKTYGKKGEKQYQALKGINFKVAAGEFVAIMGASGSGKTTLLNILSTLDKPTTGQVFINKHDVSTLNTNQMADFRSKEIGFIFQDFNLLENLSNRENIALPLSLRGLSARRINPLVDRIAAKLGIKEILNKYPAEISGGQKQRVAAARALVHEPSILLADEPTGALDSKSARELLNTMENLNKHDGVTTLMVTHDPFSASFANHILFIKDGKIGEQMIKGEKSRTDFYHELIAHLGTEE</sequence>
<evidence type="ECO:0000256" key="3">
    <source>
        <dbReference type="ARBA" id="ARBA00022741"/>
    </source>
</evidence>
<dbReference type="GO" id="GO:0022857">
    <property type="term" value="F:transmembrane transporter activity"/>
    <property type="evidence" value="ECO:0007669"/>
    <property type="project" value="UniProtKB-ARBA"/>
</dbReference>
<keyword evidence="2" id="KW-0813">Transport</keyword>
<dbReference type="RefSeq" id="WP_087176928.1">
    <property type="nucleotide sequence ID" value="NZ_CAJFSK010000056.1"/>
</dbReference>
<dbReference type="Pfam" id="PF00005">
    <property type="entry name" value="ABC_tran"/>
    <property type="match status" value="1"/>
</dbReference>
<reference evidence="8" key="2">
    <citation type="journal article" date="2018" name="BMC Genomics">
        <title>Whole genome sequencing and function prediction of 133 gut anaerobes isolated from chicken caecum in pure cultures.</title>
        <authorList>
            <person name="Medvecky M."/>
            <person name="Cejkova D."/>
            <person name="Polansky O."/>
            <person name="Karasova D."/>
            <person name="Kubasova T."/>
            <person name="Cizek A."/>
            <person name="Rychlik I."/>
        </authorList>
    </citation>
    <scope>NUCLEOTIDE SEQUENCE</scope>
    <source>
        <strain evidence="8">An101</strain>
        <strain evidence="7">An115</strain>
    </source>
</reference>